<keyword evidence="2" id="KW-1185">Reference proteome</keyword>
<dbReference type="KEGG" id="hdi:HDIA_3484"/>
<dbReference type="AlphaFoldDB" id="A0A2C9DBP2"/>
<gene>
    <name evidence="1" type="ORF">HDIA_3484</name>
</gene>
<protein>
    <submittedName>
        <fullName evidence="1">Uncharacterized protein</fullName>
    </submittedName>
</protein>
<organism evidence="1 2">
    <name type="scientific">Hartmannibacter diazotrophicus</name>
    <dbReference type="NCBI Taxonomy" id="1482074"/>
    <lineage>
        <taxon>Bacteria</taxon>
        <taxon>Pseudomonadati</taxon>
        <taxon>Pseudomonadota</taxon>
        <taxon>Alphaproteobacteria</taxon>
        <taxon>Hyphomicrobiales</taxon>
        <taxon>Pleomorphomonadaceae</taxon>
        <taxon>Hartmannibacter</taxon>
    </lineage>
</organism>
<proteinExistence type="predicted"/>
<evidence type="ECO:0000313" key="2">
    <source>
        <dbReference type="Proteomes" id="UP000223606"/>
    </source>
</evidence>
<sequence length="180" mass="20621">MAPLCEMPSNLLAWLGWQEVWELTTGQRPYRFKNMGLTVYLGKRHEAIKPQFLRLEWPGITKWAGPEVSFQSPGAGHPHWQIDLMRSLARDQPVDFQPDPVEIVEDFETALQEPTVDDLVRRLSVERMHLASAAPWWLPAPSGDVGRHMNAPSDLPALSRWLNHSLLYLRQELARCVVHA</sequence>
<name>A0A2C9DBP2_9HYPH</name>
<dbReference type="EMBL" id="LT960614">
    <property type="protein sequence ID" value="SON57025.1"/>
    <property type="molecule type" value="Genomic_DNA"/>
</dbReference>
<reference evidence="2" key="1">
    <citation type="submission" date="2017-09" db="EMBL/GenBank/DDBJ databases">
        <title>Genome sequence of Nannocystis excedens DSM 71.</title>
        <authorList>
            <person name="Blom J."/>
        </authorList>
    </citation>
    <scope>NUCLEOTIDE SEQUENCE [LARGE SCALE GENOMIC DNA]</scope>
    <source>
        <strain evidence="2">type strain: E19</strain>
    </source>
</reference>
<accession>A0A2C9DBP2</accession>
<evidence type="ECO:0000313" key="1">
    <source>
        <dbReference type="EMBL" id="SON57025.1"/>
    </source>
</evidence>
<dbReference type="Proteomes" id="UP000223606">
    <property type="component" value="Chromosome 1"/>
</dbReference>